<evidence type="ECO:0000313" key="3">
    <source>
        <dbReference type="Proteomes" id="UP000027265"/>
    </source>
</evidence>
<dbReference type="PROSITE" id="PS50006">
    <property type="entry name" value="FHA_DOMAIN"/>
    <property type="match status" value="1"/>
</dbReference>
<feature type="domain" description="FHA" evidence="1">
    <location>
        <begin position="47"/>
        <end position="112"/>
    </location>
</feature>
<dbReference type="OrthoDB" id="687730at2759"/>
<dbReference type="Gene3D" id="2.60.200.20">
    <property type="match status" value="1"/>
</dbReference>
<dbReference type="HOGENOM" id="CLU_148159_0_0_1"/>
<sequence>MNFGTPMLTLIASSEGSSFSPRYIPLPPSIRVTLGRELLVGDAQSPARIGSPTNGWLSPIRDQKPSAANVQIKDSDPLPLCPRHAEVWAENHKVYIRDLASKHGTYVNDSKITGATALKSGDIITLGVEQIRWKDTPRYITDDHLQSVKAKVTIVGV</sequence>
<dbReference type="Proteomes" id="UP000027265">
    <property type="component" value="Unassembled WGS sequence"/>
</dbReference>
<dbReference type="EMBL" id="KL197714">
    <property type="protein sequence ID" value="KDQ60396.1"/>
    <property type="molecule type" value="Genomic_DNA"/>
</dbReference>
<dbReference type="InterPro" id="IPR008984">
    <property type="entry name" value="SMAD_FHA_dom_sf"/>
</dbReference>
<protein>
    <recommendedName>
        <fullName evidence="1">FHA domain-containing protein</fullName>
    </recommendedName>
</protein>
<evidence type="ECO:0000259" key="1">
    <source>
        <dbReference type="PROSITE" id="PS50006"/>
    </source>
</evidence>
<dbReference type="SMART" id="SM00240">
    <property type="entry name" value="FHA"/>
    <property type="match status" value="1"/>
</dbReference>
<organism evidence="2 3">
    <name type="scientific">Jaapia argillacea MUCL 33604</name>
    <dbReference type="NCBI Taxonomy" id="933084"/>
    <lineage>
        <taxon>Eukaryota</taxon>
        <taxon>Fungi</taxon>
        <taxon>Dikarya</taxon>
        <taxon>Basidiomycota</taxon>
        <taxon>Agaricomycotina</taxon>
        <taxon>Agaricomycetes</taxon>
        <taxon>Agaricomycetidae</taxon>
        <taxon>Jaapiales</taxon>
        <taxon>Jaapiaceae</taxon>
        <taxon>Jaapia</taxon>
    </lineage>
</organism>
<keyword evidence="3" id="KW-1185">Reference proteome</keyword>
<dbReference type="SUPFAM" id="SSF49879">
    <property type="entry name" value="SMAD/FHA domain"/>
    <property type="match status" value="1"/>
</dbReference>
<reference evidence="3" key="1">
    <citation type="journal article" date="2014" name="Proc. Natl. Acad. Sci. U.S.A.">
        <title>Extensive sampling of basidiomycete genomes demonstrates inadequacy of the white-rot/brown-rot paradigm for wood decay fungi.</title>
        <authorList>
            <person name="Riley R."/>
            <person name="Salamov A.A."/>
            <person name="Brown D.W."/>
            <person name="Nagy L.G."/>
            <person name="Floudas D."/>
            <person name="Held B.W."/>
            <person name="Levasseur A."/>
            <person name="Lombard V."/>
            <person name="Morin E."/>
            <person name="Otillar R."/>
            <person name="Lindquist E.A."/>
            <person name="Sun H."/>
            <person name="LaButti K.M."/>
            <person name="Schmutz J."/>
            <person name="Jabbour D."/>
            <person name="Luo H."/>
            <person name="Baker S.E."/>
            <person name="Pisabarro A.G."/>
            <person name="Walton J.D."/>
            <person name="Blanchette R.A."/>
            <person name="Henrissat B."/>
            <person name="Martin F."/>
            <person name="Cullen D."/>
            <person name="Hibbett D.S."/>
            <person name="Grigoriev I.V."/>
        </authorList>
    </citation>
    <scope>NUCLEOTIDE SEQUENCE [LARGE SCALE GENOMIC DNA]</scope>
    <source>
        <strain evidence="3">MUCL 33604</strain>
    </source>
</reference>
<gene>
    <name evidence="2" type="ORF">JAAARDRAFT_32794</name>
</gene>
<accession>A0A067QCU0</accession>
<dbReference type="AlphaFoldDB" id="A0A067QCU0"/>
<dbReference type="Pfam" id="PF00498">
    <property type="entry name" value="FHA"/>
    <property type="match status" value="1"/>
</dbReference>
<evidence type="ECO:0000313" key="2">
    <source>
        <dbReference type="EMBL" id="KDQ60396.1"/>
    </source>
</evidence>
<name>A0A067QCU0_9AGAM</name>
<dbReference type="STRING" id="933084.A0A067QCU0"/>
<proteinExistence type="predicted"/>
<dbReference type="InterPro" id="IPR000253">
    <property type="entry name" value="FHA_dom"/>
</dbReference>
<dbReference type="InParanoid" id="A0A067QCU0"/>